<evidence type="ECO:0000313" key="3">
    <source>
        <dbReference type="Proteomes" id="UP000063229"/>
    </source>
</evidence>
<dbReference type="Pfam" id="PF20178">
    <property type="entry name" value="ToxA_N"/>
    <property type="match status" value="1"/>
</dbReference>
<evidence type="ECO:0000259" key="1">
    <source>
        <dbReference type="Pfam" id="PF20178"/>
    </source>
</evidence>
<reference evidence="3" key="1">
    <citation type="submission" date="2016-01" db="EMBL/GenBank/DDBJ databases">
        <authorList>
            <person name="Storey N.H."/>
            <person name="Neuman B.W."/>
        </authorList>
    </citation>
    <scope>NUCLEOTIDE SEQUENCE [LARGE SCALE GENOMIC DNA]</scope>
    <source>
        <strain evidence="3">NCPPB 2472</strain>
    </source>
</reference>
<keyword evidence="3" id="KW-1185">Reference proteome</keyword>
<dbReference type="KEGG" id="pagb:AWM79_21645"/>
<organism evidence="2 3">
    <name type="scientific">Pseudomonas agarici</name>
    <dbReference type="NCBI Taxonomy" id="46677"/>
    <lineage>
        <taxon>Bacteria</taxon>
        <taxon>Pseudomonadati</taxon>
        <taxon>Pseudomonadota</taxon>
        <taxon>Gammaproteobacteria</taxon>
        <taxon>Pseudomonadales</taxon>
        <taxon>Pseudomonadaceae</taxon>
        <taxon>Pseudomonas</taxon>
    </lineage>
</organism>
<proteinExistence type="predicted"/>
<dbReference type="RefSeq" id="WP_060783751.1">
    <property type="nucleotide sequence ID" value="NZ_CP014135.1"/>
</dbReference>
<dbReference type="Proteomes" id="UP000063229">
    <property type="component" value="Chromosome"/>
</dbReference>
<dbReference type="InterPro" id="IPR046673">
    <property type="entry name" value="ToxA_N"/>
</dbReference>
<accession>A0A0X1T6P6</accession>
<name>A0A0X1T6P6_PSEAA</name>
<dbReference type="EMBL" id="CP014135">
    <property type="protein sequence ID" value="AMB87748.1"/>
    <property type="molecule type" value="Genomic_DNA"/>
</dbReference>
<sequence length="1416" mass="158264">MSDTSSIYYLSQALELRDTPSELEKKLGIETTDRNWLRNLFLSNQEARQALDPPMSVDRLWLLVPDIPPVDLAGAFLVSGNRRHPAFLYTPASGLERFDTPGQAAALLLKRLGVAAQRDELLFFVALKIKSLIQQAQSPLLSSDPLQGAVLDDRRQSIERSLDHNLASLNDELLKLPSLTLLLGQLLRNQLGTQMSHVNLNALTVINHVPSSLHETGAPLPLNPVSTLLLSDALLEHYNRGGWVAGQSREFIAPGYASSAEDKLIWENAIEHASNDLNNHLSSTLQAFWNDAVDNGQTRREFFIEVLGTRFRAELLKQELDWNVITPQQFEWLCSLYPRDDSKLHQTVLHSLAVETSRGATVHPSALVMRNEHDTSFFLYCATRLRTFESEASLLDWAKTQLHSSDRDDELWHSLSLHERATLKSSQITRITLIPGPSSVFEKLFDDILVKQRDNVEYVLARYRASNGALALGAAFENALDIRALIDPGLLSLDDQGRWSHRLDLVVREAPAFPDLHQGLSPTLDTVKYQLRSLNELKSTLARGLKKRLTLSAFVQNELSWELNRAHLPLVSCANLYINRYASALPNLGDTPLTPESSLSVVEHFLERLAKRAQALAPATNLGLFSKTDEGSWARIASLDIAGLNRIIEKVLPDFHGHYLRQQRSVYGELSAPLDEAVTFGLRREAQLKALQGSLGKTDLEVLNCVLDSHQRNLRNGLRGFIPDAFALTLKTDATAVPIRLHNCFLLTERGGLSAEHSGATLLWTPFQGAETFPSFHDAKVELHRRLHSPVERLALLDNIARSERPSNLPAQNQNENHRPYPTVEFELIQSGFRGDRQHSLIDKALGDLSHALASPYSGKNLHRYLQSCLEAHSTIAPLERAILAAENAALHLALPPWLAGTTGRRQFALASLLDRYRQHAATTDDYHQGLPDIRDNARTKVMSLLSRDFPTARLDPDTISISLRLRNVTTLESLTDFALRHFDDIDSSSLMIRSLEGVLPSGLTVDRLKTLVKETAIGNHFAKILDSFLTGGKDAMTQRRPAFGRHFYWQGLMHAFTQVIGNTLSAVAHGFIKHLLAMPDGMAREPLNGRKIELRPLELISSANADASVDPVAGFYLIGPSPDEPGPQILFIPQGSSPVFKEYADQAAFILDLNTSSDLQQRVLERLAHHKRAHYAQQVFAAQRAIVAISNHPLRGNLLHRLYQDAVALPKGMLDQQGVQDQHLTWRNALSWLESGLYQGESYLLGRLRLPLVIWQTLPQLKDAADKLWQGRWSEAIEEFVVSLAQLAVARKGWGGPDIASLTPANTAQVVESPFPESPWQDSGLTPGQKRKILDHEAHEVSLQDMTLDQVTGLYRDATTQRVFVAVGGRVFQVQQDQRGWRIVKDQALGPWLKQDVDKRWSFDLKERCIEGPFQ</sequence>
<evidence type="ECO:0000313" key="2">
    <source>
        <dbReference type="EMBL" id="AMB87748.1"/>
    </source>
</evidence>
<dbReference type="STRING" id="46677.AWM79_21645"/>
<feature type="domain" description="Dermonecrotic toxin N-terminal" evidence="1">
    <location>
        <begin position="928"/>
        <end position="1169"/>
    </location>
</feature>
<protein>
    <recommendedName>
        <fullName evidence="1">Dermonecrotic toxin N-terminal domain-containing protein</fullName>
    </recommendedName>
</protein>
<gene>
    <name evidence="2" type="ORF">AWM79_21645</name>
</gene>